<dbReference type="InterPro" id="IPR013087">
    <property type="entry name" value="Znf_C2H2_type"/>
</dbReference>
<dbReference type="VEuPathDB" id="VectorBase:LLOJ001402"/>
<dbReference type="Gene3D" id="3.30.160.60">
    <property type="entry name" value="Classic Zinc Finger"/>
    <property type="match status" value="4"/>
</dbReference>
<evidence type="ECO:0000313" key="8">
    <source>
        <dbReference type="EMBL" id="MBC1169809.1"/>
    </source>
</evidence>
<sequence length="329" mass="38397">MIQSYIFREKCLETEGKLQTMLDERPTKPPMTTKTPKTEKVSDFVIKFLSEPSQPQVAVPKPSKPDPEPAKPTNSRLSATLNIEDLKTRTIQCKRCRDFFKGLDCFKSHKCFQDDKAKDSPNAVPAKKPQVKKRINKRKFFKCSECPKTFRSYHNYQAHMDKHRNIKRYSCHHCGATFSDWVVKRTHVYKEHLKKFLCECAECGKGFYRKFLLKLHIEKEHLKLNAQCEICGKTFKQKYALPKHKQEVHGTSKFSCNICKKELKTMRTLKHHLLTHAGEKNYVCPVCSRAFTCNFSLKGHVRKQHPDDVHLLPPDGTIVNQKYLKKTRK</sequence>
<evidence type="ECO:0000313" key="9">
    <source>
        <dbReference type="EnsemblMetazoa" id="LLOJ001402-PA"/>
    </source>
</evidence>
<dbReference type="EnsemblMetazoa" id="LLOJ001402-RA">
    <property type="protein sequence ID" value="LLOJ001402-PA"/>
    <property type="gene ID" value="LLOJ001402"/>
</dbReference>
<dbReference type="PROSITE" id="PS50157">
    <property type="entry name" value="ZINC_FINGER_C2H2_2"/>
    <property type="match status" value="5"/>
</dbReference>
<keyword evidence="10" id="KW-1185">Reference proteome</keyword>
<keyword evidence="3 5" id="KW-0863">Zinc-finger</keyword>
<evidence type="ECO:0000256" key="2">
    <source>
        <dbReference type="ARBA" id="ARBA00022737"/>
    </source>
</evidence>
<feature type="domain" description="C2H2-type" evidence="7">
    <location>
        <begin position="141"/>
        <end position="168"/>
    </location>
</feature>
<feature type="domain" description="C2H2-type" evidence="7">
    <location>
        <begin position="254"/>
        <end position="281"/>
    </location>
</feature>
<dbReference type="SMART" id="SM00355">
    <property type="entry name" value="ZnF_C2H2"/>
    <property type="match status" value="6"/>
</dbReference>
<evidence type="ECO:0000256" key="5">
    <source>
        <dbReference type="PROSITE-ProRule" id="PRU00042"/>
    </source>
</evidence>
<dbReference type="VEuPathDB" id="VectorBase:LLONM1_010367"/>
<reference evidence="8" key="2">
    <citation type="journal article" date="2020" name="BMC">
        <title>Leishmania infection induces a limited differential gene expression in the sand fly midgut.</title>
        <authorList>
            <person name="Coutinho-Abreu I.V."/>
            <person name="Serafim T.D."/>
            <person name="Meneses C."/>
            <person name="Kamhawi S."/>
            <person name="Oliveira F."/>
            <person name="Valenzuela J.G."/>
        </authorList>
    </citation>
    <scope>NUCLEOTIDE SEQUENCE</scope>
    <source>
        <strain evidence="8">Jacobina</strain>
        <tissue evidence="8">Midgut</tissue>
    </source>
</reference>
<dbReference type="PROSITE" id="PS00028">
    <property type="entry name" value="ZINC_FINGER_C2H2_1"/>
    <property type="match status" value="5"/>
</dbReference>
<evidence type="ECO:0000256" key="3">
    <source>
        <dbReference type="ARBA" id="ARBA00022771"/>
    </source>
</evidence>
<feature type="region of interest" description="Disordered" evidence="6">
    <location>
        <begin position="53"/>
        <end position="79"/>
    </location>
</feature>
<dbReference type="Pfam" id="PF13894">
    <property type="entry name" value="zf-C2H2_4"/>
    <property type="match status" value="1"/>
</dbReference>
<accession>A0A1B0CBA3</accession>
<keyword evidence="4" id="KW-0862">Zinc</keyword>
<evidence type="ECO:0000313" key="10">
    <source>
        <dbReference type="Proteomes" id="UP000092461"/>
    </source>
</evidence>
<dbReference type="Proteomes" id="UP000092461">
    <property type="component" value="Unassembled WGS sequence"/>
</dbReference>
<dbReference type="EMBL" id="GITU01001106">
    <property type="protein sequence ID" value="MBC1169809.1"/>
    <property type="molecule type" value="Transcribed_RNA"/>
</dbReference>
<dbReference type="InterPro" id="IPR036236">
    <property type="entry name" value="Znf_C2H2_sf"/>
</dbReference>
<keyword evidence="2" id="KW-0677">Repeat</keyword>
<evidence type="ECO:0000256" key="1">
    <source>
        <dbReference type="ARBA" id="ARBA00022723"/>
    </source>
</evidence>
<feature type="domain" description="C2H2-type" evidence="7">
    <location>
        <begin position="226"/>
        <end position="254"/>
    </location>
</feature>
<dbReference type="GO" id="GO:0008270">
    <property type="term" value="F:zinc ion binding"/>
    <property type="evidence" value="ECO:0007669"/>
    <property type="project" value="UniProtKB-KW"/>
</dbReference>
<organism evidence="9 10">
    <name type="scientific">Lutzomyia longipalpis</name>
    <name type="common">Sand fly</name>
    <dbReference type="NCBI Taxonomy" id="7200"/>
    <lineage>
        <taxon>Eukaryota</taxon>
        <taxon>Metazoa</taxon>
        <taxon>Ecdysozoa</taxon>
        <taxon>Arthropoda</taxon>
        <taxon>Hexapoda</taxon>
        <taxon>Insecta</taxon>
        <taxon>Pterygota</taxon>
        <taxon>Neoptera</taxon>
        <taxon>Endopterygota</taxon>
        <taxon>Diptera</taxon>
        <taxon>Nematocera</taxon>
        <taxon>Psychodoidea</taxon>
        <taxon>Psychodidae</taxon>
        <taxon>Lutzomyia</taxon>
        <taxon>Lutzomyia</taxon>
    </lineage>
</organism>
<reference evidence="10" key="1">
    <citation type="submission" date="2012-05" db="EMBL/GenBank/DDBJ databases">
        <title>Whole Genome Assembly of Lutzomyia longipalpis.</title>
        <authorList>
            <person name="Richards S."/>
            <person name="Qu C."/>
            <person name="Dillon R."/>
            <person name="Worley K."/>
            <person name="Scherer S."/>
            <person name="Batterton M."/>
            <person name="Taylor A."/>
            <person name="Hawes A."/>
            <person name="Hernandez B."/>
            <person name="Kovar C."/>
            <person name="Mandapat C."/>
            <person name="Pham C."/>
            <person name="Qu C."/>
            <person name="Jing C."/>
            <person name="Bess C."/>
            <person name="Bandaranaike D."/>
            <person name="Ngo D."/>
            <person name="Ongeri F."/>
            <person name="Arias F."/>
            <person name="Lara F."/>
            <person name="Weissenberger G."/>
            <person name="Kamau G."/>
            <person name="Han H."/>
            <person name="Shen H."/>
            <person name="Dinh H."/>
            <person name="Khalil I."/>
            <person name="Jones J."/>
            <person name="Shafer J."/>
            <person name="Jayaseelan J."/>
            <person name="Quiroz J."/>
            <person name="Blankenburg K."/>
            <person name="Nguyen L."/>
            <person name="Jackson L."/>
            <person name="Francisco L."/>
            <person name="Tang L.-Y."/>
            <person name="Pu L.-L."/>
            <person name="Perales L."/>
            <person name="Lorensuhewa L."/>
            <person name="Munidasa M."/>
            <person name="Coyle M."/>
            <person name="Taylor M."/>
            <person name="Puazo M."/>
            <person name="Firestine M."/>
            <person name="Scheel M."/>
            <person name="Javaid M."/>
            <person name="Wang M."/>
            <person name="Li M."/>
            <person name="Tabassum N."/>
            <person name="Saada N."/>
            <person name="Osuji N."/>
            <person name="Aqrawi P."/>
            <person name="Fu Q."/>
            <person name="Thornton R."/>
            <person name="Raj R."/>
            <person name="Goodspeed R."/>
            <person name="Mata R."/>
            <person name="Najjar R."/>
            <person name="Gubbala S."/>
            <person name="Lee S."/>
            <person name="Denson S."/>
            <person name="Patil S."/>
            <person name="Macmil S."/>
            <person name="Qi S."/>
            <person name="Matskevitch T."/>
            <person name="Palculict T."/>
            <person name="Mathew T."/>
            <person name="Vee V."/>
            <person name="Velamala V."/>
            <person name="Korchina V."/>
            <person name="Cai W."/>
            <person name="Liu W."/>
            <person name="Dai W."/>
            <person name="Zou X."/>
            <person name="Zhu Y."/>
            <person name="Zhang Y."/>
            <person name="Wu Y.-Q."/>
            <person name="Xin Y."/>
            <person name="Nazarath L."/>
            <person name="Kovar C."/>
            <person name="Han Y."/>
            <person name="Muzny D."/>
            <person name="Gibbs R."/>
        </authorList>
    </citation>
    <scope>NUCLEOTIDE SEQUENCE [LARGE SCALE GENOMIC DNA]</scope>
    <source>
        <strain evidence="10">Jacobina</strain>
    </source>
</reference>
<evidence type="ECO:0000256" key="6">
    <source>
        <dbReference type="SAM" id="MobiDB-lite"/>
    </source>
</evidence>
<dbReference type="SUPFAM" id="SSF57667">
    <property type="entry name" value="beta-beta-alpha zinc fingers"/>
    <property type="match status" value="3"/>
</dbReference>
<evidence type="ECO:0000259" key="7">
    <source>
        <dbReference type="PROSITE" id="PS50157"/>
    </source>
</evidence>
<feature type="domain" description="C2H2-type" evidence="7">
    <location>
        <begin position="282"/>
        <end position="310"/>
    </location>
</feature>
<dbReference type="PANTHER" id="PTHR24379">
    <property type="entry name" value="KRAB AND ZINC FINGER DOMAIN-CONTAINING"/>
    <property type="match status" value="1"/>
</dbReference>
<dbReference type="EMBL" id="AJWK01004933">
    <property type="status" value="NOT_ANNOTATED_CDS"/>
    <property type="molecule type" value="Genomic_DNA"/>
</dbReference>
<dbReference type="Pfam" id="PF00096">
    <property type="entry name" value="zf-C2H2"/>
    <property type="match status" value="3"/>
</dbReference>
<dbReference type="AlphaFoldDB" id="A0A1B0CBA3"/>
<feature type="domain" description="C2H2-type" evidence="7">
    <location>
        <begin position="196"/>
        <end position="226"/>
    </location>
</feature>
<evidence type="ECO:0000256" key="4">
    <source>
        <dbReference type="ARBA" id="ARBA00022833"/>
    </source>
</evidence>
<protein>
    <submittedName>
        <fullName evidence="8">Putative c2h2-type zn-finger protein</fullName>
    </submittedName>
</protein>
<name>A0A1B0CBA3_LUTLO</name>
<keyword evidence="1" id="KW-0479">Metal-binding</keyword>
<proteinExistence type="predicted"/>
<reference evidence="9" key="3">
    <citation type="submission" date="2020-05" db="UniProtKB">
        <authorList>
            <consortium name="EnsemblMetazoa"/>
        </authorList>
    </citation>
    <scope>IDENTIFICATION</scope>
    <source>
        <strain evidence="9">Jacobina</strain>
    </source>
</reference>
<dbReference type="PANTHER" id="PTHR24379:SF121">
    <property type="entry name" value="C2H2-TYPE DOMAIN-CONTAINING PROTEIN"/>
    <property type="match status" value="1"/>
</dbReference>